<dbReference type="NCBIfam" id="NF045851">
    <property type="entry name" value="mem_nucl_MnuA"/>
    <property type="match status" value="1"/>
</dbReference>
<feature type="region of interest" description="Disordered" evidence="1">
    <location>
        <begin position="197"/>
        <end position="248"/>
    </location>
</feature>
<evidence type="ECO:0008006" key="4">
    <source>
        <dbReference type="Google" id="ProtNLM"/>
    </source>
</evidence>
<feature type="compositionally biased region" description="Basic and acidic residues" evidence="1">
    <location>
        <begin position="197"/>
        <end position="219"/>
    </location>
</feature>
<name>A0A501XB63_9BACT</name>
<dbReference type="Proteomes" id="UP000319776">
    <property type="component" value="Unassembled WGS sequence"/>
</dbReference>
<feature type="compositionally biased region" description="Basic and acidic residues" evidence="1">
    <location>
        <begin position="230"/>
        <end position="248"/>
    </location>
</feature>
<keyword evidence="3" id="KW-1185">Reference proteome</keyword>
<dbReference type="EMBL" id="VFSS01000002">
    <property type="protein sequence ID" value="TPE57762.1"/>
    <property type="molecule type" value="Genomic_DNA"/>
</dbReference>
<dbReference type="InterPro" id="IPR036691">
    <property type="entry name" value="Endo/exonu/phosph_ase_sf"/>
</dbReference>
<organism evidence="2 3">
    <name type="scientific">[Mycoplasma] falconis</name>
    <dbReference type="NCBI Taxonomy" id="92403"/>
    <lineage>
        <taxon>Bacteria</taxon>
        <taxon>Bacillati</taxon>
        <taxon>Mycoplasmatota</taxon>
        <taxon>Mycoplasmoidales</taxon>
        <taxon>Metamycoplasmataceae</taxon>
        <taxon>Metamycoplasma</taxon>
    </lineage>
</organism>
<gene>
    <name evidence="2" type="ORF">FJO69_01005</name>
</gene>
<protein>
    <recommendedName>
        <fullName evidence="4">Endonuclease/exonuclease/phosphatase domain-containing protein</fullName>
    </recommendedName>
</protein>
<dbReference type="PROSITE" id="PS51257">
    <property type="entry name" value="PROKAR_LIPOPROTEIN"/>
    <property type="match status" value="1"/>
</dbReference>
<evidence type="ECO:0000313" key="3">
    <source>
        <dbReference type="Proteomes" id="UP000319776"/>
    </source>
</evidence>
<proteinExistence type="predicted"/>
<evidence type="ECO:0000313" key="2">
    <source>
        <dbReference type="EMBL" id="TPE57762.1"/>
    </source>
</evidence>
<dbReference type="OrthoDB" id="403989at2"/>
<dbReference type="RefSeq" id="WP_140781147.1">
    <property type="nucleotide sequence ID" value="NZ_VFSS01000002.1"/>
</dbReference>
<sequence>MNKISKAFLTVGSIVITTPLITVSCFENKENNLDQKSLDIKILINNINKFNPKSNSTKTFLNLNKTNLNIVNKEDLPLKVISASEEYNQQEDKSTININYLLSTKDIYFVKGYNYKYFVNNRYLNYLAKNIKVAINTDDKANLTDKNLLIELLEDGYTYEVFDFQNFQNEIKFSLKVKKDNKVSEIVNYEFKKDDLAVKKQDEPQKEEPKQEEPQKEPENNQNNNSNDQSDDKKDEEPTKPSKEDEIKKPEIPEFLYKQYSVDFSIGNNSAYKYSEKLSPTKTVKWGHWNLLNINGNDTNDIKRKRAAVVMSHLNLDLIGITEVKDEYAIKSLVKTMNEIHKNQFKYIISDHLKGPYAGTRQGEHVAIIYNFNKLTPEAFDNGKIGYSYTQSFKGYKSDLDYYYVRPPYGVKFALNYAPHKKMTFVFDHFDSPGEKKTSEYDFKSIKSQGNQEISEAYHLKNVLDYFDSIDGPQSNIYFGGDTNIRTGNQNSAFASMKNNYYALLKDTSNWNSSLNTSGGYSQQYDKLFYKSEFNTYNGFVFDLYKVKRNNNWIDLFKKYDIAVEKTESLRNGTSLSDHTLVGGYIDYLNN</sequence>
<dbReference type="AlphaFoldDB" id="A0A501XB63"/>
<dbReference type="SUPFAM" id="SSF56219">
    <property type="entry name" value="DNase I-like"/>
    <property type="match status" value="1"/>
</dbReference>
<evidence type="ECO:0000256" key="1">
    <source>
        <dbReference type="SAM" id="MobiDB-lite"/>
    </source>
</evidence>
<accession>A0A501XB63</accession>
<reference evidence="2 3" key="1">
    <citation type="submission" date="2019-06" db="EMBL/GenBank/DDBJ databases">
        <title>Mycoplasma falconis type strain whole genome sequence.</title>
        <authorList>
            <person name="Spergser J."/>
        </authorList>
    </citation>
    <scope>NUCLEOTIDE SEQUENCE [LARGE SCALE GENOMIC DNA]</scope>
    <source>
        <strain evidence="2 3">ATCC 51372</strain>
    </source>
</reference>
<comment type="caution">
    <text evidence="2">The sequence shown here is derived from an EMBL/GenBank/DDBJ whole genome shotgun (WGS) entry which is preliminary data.</text>
</comment>
<dbReference type="Gene3D" id="3.60.10.10">
    <property type="entry name" value="Endonuclease/exonuclease/phosphatase"/>
    <property type="match status" value="1"/>
</dbReference>